<accession>A0A1I1ZES4</accession>
<dbReference type="Proteomes" id="UP000198596">
    <property type="component" value="Unassembled WGS sequence"/>
</dbReference>
<dbReference type="STRING" id="935223.SAMN04488131_101329"/>
<evidence type="ECO:0000256" key="3">
    <source>
        <dbReference type="ARBA" id="ARBA00023295"/>
    </source>
</evidence>
<name>A0A1I1ZES4_9FLAO</name>
<dbReference type="AlphaFoldDB" id="A0A1I1ZES4"/>
<gene>
    <name evidence="5" type="ORF">SAMN04488131_101329</name>
</gene>
<dbReference type="Pfam" id="PF00251">
    <property type="entry name" value="Glyco_hydro_32N"/>
    <property type="match status" value="1"/>
</dbReference>
<feature type="domain" description="Glycosyl hydrolase family 32 N-terminal" evidence="4">
    <location>
        <begin position="1"/>
        <end position="77"/>
    </location>
</feature>
<evidence type="ECO:0000313" key="6">
    <source>
        <dbReference type="Proteomes" id="UP000198596"/>
    </source>
</evidence>
<protein>
    <submittedName>
        <fullName evidence="5">Glycosyl hydrolases family 32 N-terminal domain-containing protein</fullName>
    </submittedName>
</protein>
<keyword evidence="3" id="KW-0326">Glycosidase</keyword>
<dbReference type="RefSeq" id="WP_317615041.1">
    <property type="nucleotide sequence ID" value="NZ_FONQ01000001.1"/>
</dbReference>
<dbReference type="EMBL" id="FONQ01000001">
    <property type="protein sequence ID" value="SFE30314.1"/>
    <property type="molecule type" value="Genomic_DNA"/>
</dbReference>
<reference evidence="6" key="1">
    <citation type="submission" date="2016-10" db="EMBL/GenBank/DDBJ databases">
        <authorList>
            <person name="Varghese N."/>
            <person name="Submissions S."/>
        </authorList>
    </citation>
    <scope>NUCLEOTIDE SEQUENCE [LARGE SCALE GENOMIC DNA]</scope>
    <source>
        <strain evidence="6">CGMCC 1.9227</strain>
    </source>
</reference>
<evidence type="ECO:0000259" key="4">
    <source>
        <dbReference type="Pfam" id="PF00251"/>
    </source>
</evidence>
<dbReference type="Gene3D" id="2.115.10.20">
    <property type="entry name" value="Glycosyl hydrolase domain, family 43"/>
    <property type="match status" value="1"/>
</dbReference>
<dbReference type="SUPFAM" id="SSF75005">
    <property type="entry name" value="Arabinanase/levansucrase/invertase"/>
    <property type="match status" value="1"/>
</dbReference>
<evidence type="ECO:0000313" key="5">
    <source>
        <dbReference type="EMBL" id="SFE30314.1"/>
    </source>
</evidence>
<dbReference type="GO" id="GO:0004575">
    <property type="term" value="F:sucrose alpha-glucosidase activity"/>
    <property type="evidence" value="ECO:0007669"/>
    <property type="project" value="TreeGrafter"/>
</dbReference>
<proteinExistence type="inferred from homology"/>
<organism evidence="5 6">
    <name type="scientific">Flavobacterium xueshanense</name>
    <dbReference type="NCBI Taxonomy" id="935223"/>
    <lineage>
        <taxon>Bacteria</taxon>
        <taxon>Pseudomonadati</taxon>
        <taxon>Bacteroidota</taxon>
        <taxon>Flavobacteriia</taxon>
        <taxon>Flavobacteriales</taxon>
        <taxon>Flavobacteriaceae</taxon>
        <taxon>Flavobacterium</taxon>
    </lineage>
</organism>
<keyword evidence="6" id="KW-1185">Reference proteome</keyword>
<dbReference type="PANTHER" id="PTHR42800">
    <property type="entry name" value="EXOINULINASE INUD (AFU_ORTHOLOGUE AFUA_5G00480)"/>
    <property type="match status" value="1"/>
</dbReference>
<dbReference type="GO" id="GO:0005987">
    <property type="term" value="P:sucrose catabolic process"/>
    <property type="evidence" value="ECO:0007669"/>
    <property type="project" value="TreeGrafter"/>
</dbReference>
<keyword evidence="2 5" id="KW-0378">Hydrolase</keyword>
<sequence length="108" mass="12354">MNDMNGMVFYKGIYHLFYQYYPDDIVWGPIHWGHANSSDLIHWTNKKIALFPDTVGMIFSGSAVVNLNNTSGLGTTENPPMIAISPTTTWQAKKRPKRIIKRKVWLTV</sequence>
<comment type="similarity">
    <text evidence="1">Belongs to the glycosyl hydrolase 32 family.</text>
</comment>
<evidence type="ECO:0000256" key="1">
    <source>
        <dbReference type="ARBA" id="ARBA00009902"/>
    </source>
</evidence>
<dbReference type="PANTHER" id="PTHR42800:SF1">
    <property type="entry name" value="EXOINULINASE INUD (AFU_ORTHOLOGUE AFUA_5G00480)"/>
    <property type="match status" value="1"/>
</dbReference>
<dbReference type="InterPro" id="IPR023296">
    <property type="entry name" value="Glyco_hydro_beta-prop_sf"/>
</dbReference>
<dbReference type="GO" id="GO:0005737">
    <property type="term" value="C:cytoplasm"/>
    <property type="evidence" value="ECO:0007669"/>
    <property type="project" value="TreeGrafter"/>
</dbReference>
<evidence type="ECO:0000256" key="2">
    <source>
        <dbReference type="ARBA" id="ARBA00022801"/>
    </source>
</evidence>
<dbReference type="InterPro" id="IPR013148">
    <property type="entry name" value="Glyco_hydro_32_N"/>
</dbReference>